<sequence>MLRFLLLRLKHASCSEILFRARQRAGSFRIKRWARSGRRFPVPEPEPEAVRLLVLPAGYPAVTWERVEALLEGERFTLNTDAATLRAWERAHAIGAPGAARGDLRTVWEPARLQHLALLLAYPGSGDDPGQERARRYLLEDLMRWLDAHPFPFGPHYLSAMECGLRIPVFLGALKAGPDPGELRRLGEALYLHARWIEANLSLYSSLGNHTVCEALGLLYAGTLFRTDRSGARWLDTGCRLLDQELCRQVLPDGGALEQSLSYHRFVLDLYWLALGFIEGNGLGGCPGWRERLTAGESFLAAVTDSSGGIPALGDSDDGWVIAPGLQPERAVVPPPPPGVYRFPDAGYTVYRGQELLITFDHGPLGMPPLNNHGHADALSVTVSLGGIPFLVDPGTFRYNGEPVWRRYFKGTRAHNTVCVDGADQAVQQTGFVWSSPFACSVEGFAAGEDGSLLVAASHDGYLRLPGKVRHRRTLQVAPDGTCRIEDRFLGGGTHRYELNFHFHPEVEISRGDGCWLARRGGRVLALELSGGVLRRGEEEPPLGWFSAAYNRKEPAPVLQAGRQGVPGEVVFQTILRALQ</sequence>
<dbReference type="RefSeq" id="WP_199383083.1">
    <property type="nucleotide sequence ID" value="NZ_JAEMHM010000004.1"/>
</dbReference>
<name>A0A8J7IWZ6_9BACT</name>
<keyword evidence="2" id="KW-0732">Signal</keyword>
<reference evidence="7" key="1">
    <citation type="submission" date="2020-12" db="EMBL/GenBank/DDBJ databases">
        <title>Geomonas sp. Red875, isolated from river sediment.</title>
        <authorList>
            <person name="Xu Z."/>
            <person name="Zhang Z."/>
            <person name="Masuda Y."/>
            <person name="Itoh H."/>
            <person name="Senoo K."/>
        </authorList>
    </citation>
    <scope>NUCLEOTIDE SEQUENCE</scope>
    <source>
        <strain evidence="7">Red875</strain>
    </source>
</reference>
<organism evidence="7 8">
    <name type="scientific">Geomesophilobacter sediminis</name>
    <dbReference type="NCBI Taxonomy" id="2798584"/>
    <lineage>
        <taxon>Bacteria</taxon>
        <taxon>Pseudomonadati</taxon>
        <taxon>Thermodesulfobacteriota</taxon>
        <taxon>Desulfuromonadia</taxon>
        <taxon>Geobacterales</taxon>
        <taxon>Geobacteraceae</taxon>
        <taxon>Geomesophilobacter</taxon>
    </lineage>
</organism>
<dbReference type="AlphaFoldDB" id="A0A8J7IWZ6"/>
<feature type="domain" description="Heparinase II/III-like C-terminal" evidence="5">
    <location>
        <begin position="336"/>
        <end position="555"/>
    </location>
</feature>
<evidence type="ECO:0000313" key="8">
    <source>
        <dbReference type="Proteomes" id="UP000636888"/>
    </source>
</evidence>
<dbReference type="InterPro" id="IPR012480">
    <property type="entry name" value="Hepar_II_III_C"/>
</dbReference>
<accession>A0A8J7IWZ6</accession>
<evidence type="ECO:0000256" key="1">
    <source>
        <dbReference type="ARBA" id="ARBA00004418"/>
    </source>
</evidence>
<dbReference type="InterPro" id="IPR031680">
    <property type="entry name" value="Hepar_II_III_N"/>
</dbReference>
<dbReference type="SUPFAM" id="SSF48230">
    <property type="entry name" value="Chondroitin AC/alginate lyase"/>
    <property type="match status" value="1"/>
</dbReference>
<evidence type="ECO:0000256" key="2">
    <source>
        <dbReference type="ARBA" id="ARBA00022729"/>
    </source>
</evidence>
<dbReference type="Gene3D" id="1.50.10.100">
    <property type="entry name" value="Chondroitin AC/alginate lyase"/>
    <property type="match status" value="1"/>
</dbReference>
<dbReference type="GO" id="GO:0042597">
    <property type="term" value="C:periplasmic space"/>
    <property type="evidence" value="ECO:0007669"/>
    <property type="project" value="UniProtKB-SubCell"/>
</dbReference>
<keyword evidence="8" id="KW-1185">Reference proteome</keyword>
<comment type="caution">
    <text evidence="7">The sequence shown here is derived from an EMBL/GenBank/DDBJ whole genome shotgun (WGS) entry which is preliminary data.</text>
</comment>
<protein>
    <submittedName>
        <fullName evidence="7">Alginate lyase family protein</fullName>
    </submittedName>
</protein>
<dbReference type="Gene3D" id="2.70.98.70">
    <property type="match status" value="1"/>
</dbReference>
<evidence type="ECO:0000256" key="4">
    <source>
        <dbReference type="ARBA" id="ARBA00023239"/>
    </source>
</evidence>
<comment type="subcellular location">
    <subcellularLocation>
        <location evidence="1">Periplasm</location>
    </subcellularLocation>
</comment>
<proteinExistence type="predicted"/>
<dbReference type="InterPro" id="IPR008929">
    <property type="entry name" value="Chondroitin_lyas"/>
</dbReference>
<dbReference type="Pfam" id="PF16889">
    <property type="entry name" value="Hepar_II_III_N"/>
    <property type="match status" value="1"/>
</dbReference>
<dbReference type="GO" id="GO:0016829">
    <property type="term" value="F:lyase activity"/>
    <property type="evidence" value="ECO:0007669"/>
    <property type="project" value="UniProtKB-KW"/>
</dbReference>
<evidence type="ECO:0000259" key="5">
    <source>
        <dbReference type="Pfam" id="PF07940"/>
    </source>
</evidence>
<gene>
    <name evidence="7" type="ORF">JFN93_05980</name>
</gene>
<evidence type="ECO:0000259" key="6">
    <source>
        <dbReference type="Pfam" id="PF16889"/>
    </source>
</evidence>
<dbReference type="PANTHER" id="PTHR39210">
    <property type="entry name" value="HEPARIN-SULFATE LYASE"/>
    <property type="match status" value="1"/>
</dbReference>
<dbReference type="PANTHER" id="PTHR39210:SF1">
    <property type="entry name" value="HEPARIN-SULFATE LYASE"/>
    <property type="match status" value="1"/>
</dbReference>
<dbReference type="Proteomes" id="UP000636888">
    <property type="component" value="Unassembled WGS sequence"/>
</dbReference>
<evidence type="ECO:0000256" key="3">
    <source>
        <dbReference type="ARBA" id="ARBA00022764"/>
    </source>
</evidence>
<evidence type="ECO:0000313" key="7">
    <source>
        <dbReference type="EMBL" id="MBJ6724247.1"/>
    </source>
</evidence>
<keyword evidence="4 7" id="KW-0456">Lyase</keyword>
<dbReference type="EMBL" id="JAEMHM010000004">
    <property type="protein sequence ID" value="MBJ6724247.1"/>
    <property type="molecule type" value="Genomic_DNA"/>
</dbReference>
<feature type="domain" description="Heparin-sulfate lyase N-terminal" evidence="6">
    <location>
        <begin position="190"/>
        <end position="278"/>
    </location>
</feature>
<keyword evidence="3" id="KW-0574">Periplasm</keyword>
<dbReference type="Pfam" id="PF07940">
    <property type="entry name" value="Hepar_II_III_C"/>
    <property type="match status" value="1"/>
</dbReference>